<dbReference type="Pfam" id="PF18962">
    <property type="entry name" value="Por_Secre_tail"/>
    <property type="match status" value="1"/>
</dbReference>
<dbReference type="RefSeq" id="WP_121374816.1">
    <property type="nucleotide sequence ID" value="NZ_RBLC01000001.1"/>
</dbReference>
<feature type="domain" description="Secretion system C-terminal sorting" evidence="3">
    <location>
        <begin position="294"/>
        <end position="355"/>
    </location>
</feature>
<evidence type="ECO:0000256" key="2">
    <source>
        <dbReference type="SAM" id="SignalP"/>
    </source>
</evidence>
<name>A0A495MHE8_9FLAO</name>
<dbReference type="OrthoDB" id="5381604at2"/>
<proteinExistence type="predicted"/>
<evidence type="ECO:0000313" key="4">
    <source>
        <dbReference type="EMBL" id="RKS25411.1"/>
    </source>
</evidence>
<dbReference type="Gene3D" id="2.120.10.30">
    <property type="entry name" value="TolB, C-terminal domain"/>
    <property type="match status" value="1"/>
</dbReference>
<organism evidence="4 5">
    <name type="scientific">Flavobacterium endophyticum</name>
    <dbReference type="NCBI Taxonomy" id="1540163"/>
    <lineage>
        <taxon>Bacteria</taxon>
        <taxon>Pseudomonadati</taxon>
        <taxon>Bacteroidota</taxon>
        <taxon>Flavobacteriia</taxon>
        <taxon>Flavobacteriales</taxon>
        <taxon>Flavobacteriaceae</taxon>
        <taxon>Flavobacterium</taxon>
    </lineage>
</organism>
<dbReference type="AlphaFoldDB" id="A0A495MHE8"/>
<dbReference type="NCBIfam" id="TIGR04183">
    <property type="entry name" value="Por_Secre_tail"/>
    <property type="match status" value="1"/>
</dbReference>
<evidence type="ECO:0000256" key="1">
    <source>
        <dbReference type="ARBA" id="ARBA00022729"/>
    </source>
</evidence>
<feature type="signal peptide" evidence="2">
    <location>
        <begin position="1"/>
        <end position="18"/>
    </location>
</feature>
<keyword evidence="1 2" id="KW-0732">Signal</keyword>
<evidence type="ECO:0000259" key="3">
    <source>
        <dbReference type="Pfam" id="PF18962"/>
    </source>
</evidence>
<dbReference type="EMBL" id="RBLC01000001">
    <property type="protein sequence ID" value="RKS25411.1"/>
    <property type="molecule type" value="Genomic_DNA"/>
</dbReference>
<protein>
    <submittedName>
        <fullName evidence="4">Putative secreted protein (Por secretion system target)</fullName>
    </submittedName>
</protein>
<feature type="chain" id="PRO_5019712618" evidence="2">
    <location>
        <begin position="19"/>
        <end position="357"/>
    </location>
</feature>
<comment type="caution">
    <text evidence="4">The sequence shown here is derived from an EMBL/GenBank/DDBJ whole genome shotgun (WGS) entry which is preliminary data.</text>
</comment>
<dbReference type="InterPro" id="IPR011042">
    <property type="entry name" value="6-blade_b-propeller_TolB-like"/>
</dbReference>
<evidence type="ECO:0000313" key="5">
    <source>
        <dbReference type="Proteomes" id="UP000277579"/>
    </source>
</evidence>
<dbReference type="SUPFAM" id="SSF101898">
    <property type="entry name" value="NHL repeat"/>
    <property type="match status" value="1"/>
</dbReference>
<gene>
    <name evidence="4" type="ORF">CLV94_0441</name>
</gene>
<dbReference type="Proteomes" id="UP000277579">
    <property type="component" value="Unassembled WGS sequence"/>
</dbReference>
<accession>A0A495MHE8</accession>
<reference evidence="4 5" key="1">
    <citation type="submission" date="2018-10" db="EMBL/GenBank/DDBJ databases">
        <title>Genomic Encyclopedia of Archaeal and Bacterial Type Strains, Phase II (KMG-II): from individual species to whole genera.</title>
        <authorList>
            <person name="Goeker M."/>
        </authorList>
    </citation>
    <scope>NUCLEOTIDE SEQUENCE [LARGE SCALE GENOMIC DNA]</scope>
    <source>
        <strain evidence="4 5">DSM 29537</strain>
    </source>
</reference>
<dbReference type="InterPro" id="IPR026444">
    <property type="entry name" value="Secre_tail"/>
</dbReference>
<keyword evidence="5" id="KW-1185">Reference proteome</keyword>
<sequence length="357" mass="38809">MKKTLLLFSFLVISAAEAQTMSTVLAGTNTGIGQSLHPSGIAIHDNFLYAGTGMNANIIYKVDLSQSNTSPSIFISGLGKITDICFRGNYLYASEYNHPNPNRIIRIDVSQPNPVVENVVEMYLPTGLTIYNQYLYARSKNNIFRINLDMPGQEPEVIASDLIGSGTVGLAVIGNYLFVSEREQGKLVKYSLVTPNPTKIVVATGLSSISGIVKGETNNIIYAAIGSSSGEIYRVNTTNGTYTLFVTTPLTMNWDMLYTDNKLYVSDVEGNEVIKIGVNALSVDDVEASKIKAYPVPSSDIVNFENCTFLGLTDVRGKQIDIKSNNAQIDIAPLPSGIYIAKIEAEGKTSYKKIVKN</sequence>